<proteinExistence type="predicted"/>
<protein>
    <submittedName>
        <fullName evidence="1">Uncharacterized protein</fullName>
    </submittedName>
</protein>
<name>A0A0P4W6I4_SCYOL</name>
<dbReference type="AlphaFoldDB" id="A0A0P4W6I4"/>
<evidence type="ECO:0000313" key="1">
    <source>
        <dbReference type="EMBL" id="JAI60894.1"/>
    </source>
</evidence>
<sequence>MWHLGLKYKILHLGLPSPVERFLCDFLENRTARIHVGSHLGDPFPLATSVPQGSVLSPTLYTAFTRDYTGSAAGENILYADDVTQVVFHPGRLGRMLNARTGREIARVSTFEETWHIRTNLAKFTVIPISSRNPPPLIVEEGPVEFKAQGSLLGL</sequence>
<accession>A0A0P4W6I4</accession>
<dbReference type="EMBL" id="GDRN01088211">
    <property type="protein sequence ID" value="JAI60894.1"/>
    <property type="molecule type" value="Transcribed_RNA"/>
</dbReference>
<organism evidence="1">
    <name type="scientific">Scylla olivacea</name>
    <name type="common">Orange mud crab</name>
    <name type="synonym">Cancer olivacea</name>
    <dbReference type="NCBI Taxonomy" id="85551"/>
    <lineage>
        <taxon>Eukaryota</taxon>
        <taxon>Metazoa</taxon>
        <taxon>Ecdysozoa</taxon>
        <taxon>Arthropoda</taxon>
        <taxon>Crustacea</taxon>
        <taxon>Multicrustacea</taxon>
        <taxon>Malacostraca</taxon>
        <taxon>Eumalacostraca</taxon>
        <taxon>Eucarida</taxon>
        <taxon>Decapoda</taxon>
        <taxon>Pleocyemata</taxon>
        <taxon>Brachyura</taxon>
        <taxon>Eubrachyura</taxon>
        <taxon>Portunoidea</taxon>
        <taxon>Portunidae</taxon>
        <taxon>Portuninae</taxon>
        <taxon>Scylla</taxon>
    </lineage>
</organism>
<reference evidence="1" key="1">
    <citation type="submission" date="2015-09" db="EMBL/GenBank/DDBJ databases">
        <title>Scylla olivacea transcriptome.</title>
        <authorList>
            <person name="Ikhwanuddin M."/>
        </authorList>
    </citation>
    <scope>NUCLEOTIDE SEQUENCE</scope>
</reference>